<evidence type="ECO:0000313" key="1">
    <source>
        <dbReference type="EMBL" id="KAJ8937864.1"/>
    </source>
</evidence>
<gene>
    <name evidence="1" type="ORF">NQ314_011692</name>
</gene>
<comment type="caution">
    <text evidence="1">The sequence shown here is derived from an EMBL/GenBank/DDBJ whole genome shotgun (WGS) entry which is preliminary data.</text>
</comment>
<dbReference type="InterPro" id="IPR002591">
    <property type="entry name" value="Phosphodiest/P_Trfase"/>
</dbReference>
<evidence type="ECO:0008006" key="3">
    <source>
        <dbReference type="Google" id="ProtNLM"/>
    </source>
</evidence>
<sequence length="195" mass="22150">MPLTSNITSHHGCFNKIAAETPTVTLPRIKALTSGSVPQFIDLVLNLASTEILEDSLIHSAFSKNKRIVFYGDDTWLKLFPNFFARYEGTNSFFVRDFKEVDDNVTRNVIDELNKQDWDIMILHYLGLDHIGHVYGPYSSLVPKKLEEMDTIIYDIYTKMMSRNEKTLLLITGDHGMKDSGGHGGSTYSETYAPY</sequence>
<dbReference type="InterPro" id="IPR039527">
    <property type="entry name" value="PIGG/GPI7"/>
</dbReference>
<dbReference type="PANTHER" id="PTHR23072">
    <property type="entry name" value="PHOSPHATIDYLINOSITOL GLYCAN-RELATED"/>
    <property type="match status" value="1"/>
</dbReference>
<accession>A0AAV8XFU9</accession>
<dbReference type="Proteomes" id="UP001162156">
    <property type="component" value="Unassembled WGS sequence"/>
</dbReference>
<dbReference type="SUPFAM" id="SSF53649">
    <property type="entry name" value="Alkaline phosphatase-like"/>
    <property type="match status" value="1"/>
</dbReference>
<proteinExistence type="predicted"/>
<dbReference type="InterPro" id="IPR017850">
    <property type="entry name" value="Alkaline_phosphatase_core_sf"/>
</dbReference>
<dbReference type="GO" id="GO:0005789">
    <property type="term" value="C:endoplasmic reticulum membrane"/>
    <property type="evidence" value="ECO:0007669"/>
    <property type="project" value="TreeGrafter"/>
</dbReference>
<organism evidence="1 2">
    <name type="scientific">Rhamnusium bicolor</name>
    <dbReference type="NCBI Taxonomy" id="1586634"/>
    <lineage>
        <taxon>Eukaryota</taxon>
        <taxon>Metazoa</taxon>
        <taxon>Ecdysozoa</taxon>
        <taxon>Arthropoda</taxon>
        <taxon>Hexapoda</taxon>
        <taxon>Insecta</taxon>
        <taxon>Pterygota</taxon>
        <taxon>Neoptera</taxon>
        <taxon>Endopterygota</taxon>
        <taxon>Coleoptera</taxon>
        <taxon>Polyphaga</taxon>
        <taxon>Cucujiformia</taxon>
        <taxon>Chrysomeloidea</taxon>
        <taxon>Cerambycidae</taxon>
        <taxon>Lepturinae</taxon>
        <taxon>Rhagiini</taxon>
        <taxon>Rhamnusium</taxon>
    </lineage>
</organism>
<dbReference type="GO" id="GO:0051267">
    <property type="term" value="F:CP2 mannose-ethanolamine phosphotransferase activity"/>
    <property type="evidence" value="ECO:0007669"/>
    <property type="project" value="TreeGrafter"/>
</dbReference>
<name>A0AAV8XFU9_9CUCU</name>
<reference evidence="1" key="1">
    <citation type="journal article" date="2023" name="Insect Mol. Biol.">
        <title>Genome sequencing provides insights into the evolution of gene families encoding plant cell wall-degrading enzymes in longhorned beetles.</title>
        <authorList>
            <person name="Shin N.R."/>
            <person name="Okamura Y."/>
            <person name="Kirsch R."/>
            <person name="Pauchet Y."/>
        </authorList>
    </citation>
    <scope>NUCLEOTIDE SEQUENCE</scope>
    <source>
        <strain evidence="1">RBIC_L_NR</strain>
    </source>
</reference>
<dbReference type="PANTHER" id="PTHR23072:SF0">
    <property type="entry name" value="GPI ETHANOLAMINE PHOSPHATE TRANSFERASE 2"/>
    <property type="match status" value="1"/>
</dbReference>
<evidence type="ECO:0000313" key="2">
    <source>
        <dbReference type="Proteomes" id="UP001162156"/>
    </source>
</evidence>
<dbReference type="EMBL" id="JANEYF010003262">
    <property type="protein sequence ID" value="KAJ8937864.1"/>
    <property type="molecule type" value="Genomic_DNA"/>
</dbReference>
<keyword evidence="2" id="KW-1185">Reference proteome</keyword>
<dbReference type="AlphaFoldDB" id="A0AAV8XFU9"/>
<dbReference type="Gene3D" id="3.40.720.10">
    <property type="entry name" value="Alkaline Phosphatase, subunit A"/>
    <property type="match status" value="1"/>
</dbReference>
<dbReference type="Pfam" id="PF01663">
    <property type="entry name" value="Phosphodiest"/>
    <property type="match status" value="1"/>
</dbReference>
<dbReference type="GO" id="GO:0006506">
    <property type="term" value="P:GPI anchor biosynthetic process"/>
    <property type="evidence" value="ECO:0007669"/>
    <property type="project" value="InterPro"/>
</dbReference>
<protein>
    <recommendedName>
        <fullName evidence="3">GPI ethanolamine phosphate transferase 2</fullName>
    </recommendedName>
</protein>